<keyword evidence="2" id="KW-0472">Membrane</keyword>
<evidence type="ECO:0000313" key="3">
    <source>
        <dbReference type="EMBL" id="SDX35313.1"/>
    </source>
</evidence>
<feature type="compositionally biased region" description="Basic and acidic residues" evidence="1">
    <location>
        <begin position="571"/>
        <end position="596"/>
    </location>
</feature>
<keyword evidence="2" id="KW-0812">Transmembrane</keyword>
<proteinExistence type="predicted"/>
<feature type="transmembrane region" description="Helical" evidence="2">
    <location>
        <begin position="414"/>
        <end position="435"/>
    </location>
</feature>
<dbReference type="AlphaFoldDB" id="A0A1H3B091"/>
<evidence type="ECO:0000256" key="1">
    <source>
        <dbReference type="SAM" id="MobiDB-lite"/>
    </source>
</evidence>
<feature type="region of interest" description="Disordered" evidence="1">
    <location>
        <begin position="531"/>
        <end position="596"/>
    </location>
</feature>
<dbReference type="STRING" id="28442.SAMN05443574_1356"/>
<dbReference type="RefSeq" id="WP_004517579.1">
    <property type="nucleotide sequence ID" value="NZ_FNOF01000035.1"/>
</dbReference>
<evidence type="ECO:0000313" key="4">
    <source>
        <dbReference type="Proteomes" id="UP000182573"/>
    </source>
</evidence>
<keyword evidence="2" id="KW-1133">Transmembrane helix</keyword>
<reference evidence="3 4" key="1">
    <citation type="submission" date="2016-10" db="EMBL/GenBank/DDBJ databases">
        <authorList>
            <person name="de Groot N.N."/>
        </authorList>
    </citation>
    <scope>NUCLEOTIDE SEQUENCE [LARGE SCALE GENOMIC DNA]</scope>
    <source>
        <strain evidence="3 4">DSM 3756</strain>
    </source>
</reference>
<evidence type="ECO:0000256" key="2">
    <source>
        <dbReference type="SAM" id="Phobius"/>
    </source>
</evidence>
<dbReference type="Proteomes" id="UP000182573">
    <property type="component" value="Unassembled WGS sequence"/>
</dbReference>
<protein>
    <submittedName>
        <fullName evidence="3">Uncharacterized protein</fullName>
    </submittedName>
</protein>
<dbReference type="EMBL" id="FNOF01000035">
    <property type="protein sequence ID" value="SDX35313.1"/>
    <property type="molecule type" value="Genomic_DNA"/>
</dbReference>
<gene>
    <name evidence="3" type="ORF">SAMN05443574_1356</name>
</gene>
<name>A0A1H3B091_HALVA</name>
<feature type="compositionally biased region" description="Basic and acidic residues" evidence="1">
    <location>
        <begin position="545"/>
        <end position="561"/>
    </location>
</feature>
<organism evidence="3 4">
    <name type="scientific">Haloarcula vallismortis</name>
    <name type="common">Halobacterium vallismortis</name>
    <dbReference type="NCBI Taxonomy" id="28442"/>
    <lineage>
        <taxon>Archaea</taxon>
        <taxon>Methanobacteriati</taxon>
        <taxon>Methanobacteriota</taxon>
        <taxon>Stenosarchaea group</taxon>
        <taxon>Halobacteria</taxon>
        <taxon>Halobacteriales</taxon>
        <taxon>Haloarculaceae</taxon>
        <taxon>Haloarcula</taxon>
    </lineage>
</organism>
<sequence>MFSSLEVGLLASDGITAAMRSIAGAADLAGDAAVESGAEFGAFGQALDAVDDDAMEMAVSGRTAASAVDEVGDEAASSAAQLQAFSQSQGAAAASSAGLAGSLGPVQGNLSKIGPLAAGAIPPIVGLGGALGGIATAAGGAAAGMAGMFAGGLQRKAENMAAANSDIADSGEAMQQIFDQLKSSISDAMEPLQTAANTEFAMAGLEGVVDLVGIASEGIAQMQDTLRPLAATLGSSVLETAPAIFDEIDKTVRGLEGTLAGTAGVIRDIPTAIVWFREQATALDEDLVSFGGSAIGATAAVGELGTTILKVALPAFSATLDALTWLTGAFNSLPGPVKTAAIVATAATAAYYMYATSATGAMVSTYGLATAIGVLTGPITGVVVAVAALIGGVAAAISYFGLWNDIIGAVTGGWNALVGAIEFVIEVVYAVITAIGQLLGKWALFMGPLGIVIFTISHLGEIINWVGEMFRWFSGLVADVIDSVLGWVDTAVSAIQDLMEWAMNVVNAIPGVNIDFGDIQESIELDALKTDSAGEEGGESSDQPTEEKSQKEKSNHYDFRGADFGGASSSEIERTVKEAVREANRESRSREDASTF</sequence>
<feature type="transmembrane region" description="Helical" evidence="2">
    <location>
        <begin position="351"/>
        <end position="375"/>
    </location>
</feature>
<feature type="transmembrane region" description="Helical" evidence="2">
    <location>
        <begin position="442"/>
        <end position="460"/>
    </location>
</feature>
<accession>A0A1H3B091</accession>
<feature type="transmembrane region" description="Helical" evidence="2">
    <location>
        <begin position="382"/>
        <end position="402"/>
    </location>
</feature>